<dbReference type="EMBL" id="AACS02000004">
    <property type="protein sequence ID" value="EAU83202.1"/>
    <property type="molecule type" value="Genomic_DNA"/>
</dbReference>
<protein>
    <submittedName>
        <fullName evidence="2">Uncharacterized protein</fullName>
    </submittedName>
</protein>
<accession>A8P3S2</accession>
<dbReference type="AlphaFoldDB" id="A8P3S2"/>
<evidence type="ECO:0000313" key="2">
    <source>
        <dbReference type="EMBL" id="EAU83202.1"/>
    </source>
</evidence>
<evidence type="ECO:0000256" key="1">
    <source>
        <dbReference type="SAM" id="MobiDB-lite"/>
    </source>
</evidence>
<dbReference type="GeneID" id="6015193"/>
<evidence type="ECO:0000313" key="3">
    <source>
        <dbReference type="Proteomes" id="UP000001861"/>
    </source>
</evidence>
<feature type="region of interest" description="Disordered" evidence="1">
    <location>
        <begin position="586"/>
        <end position="618"/>
    </location>
</feature>
<dbReference type="RefSeq" id="XP_001838601.1">
    <property type="nucleotide sequence ID" value="XM_001838549.1"/>
</dbReference>
<dbReference type="Proteomes" id="UP000001861">
    <property type="component" value="Unassembled WGS sequence"/>
</dbReference>
<feature type="region of interest" description="Disordered" evidence="1">
    <location>
        <begin position="454"/>
        <end position="492"/>
    </location>
</feature>
<comment type="caution">
    <text evidence="2">The sequence shown here is derived from an EMBL/GenBank/DDBJ whole genome shotgun (WGS) entry which is preliminary data.</text>
</comment>
<dbReference type="VEuPathDB" id="FungiDB:CC1G_11663"/>
<proteinExistence type="predicted"/>
<keyword evidence="3" id="KW-1185">Reference proteome</keyword>
<name>A8P3S2_COPC7</name>
<organism evidence="2 3">
    <name type="scientific">Coprinopsis cinerea (strain Okayama-7 / 130 / ATCC MYA-4618 / FGSC 9003)</name>
    <name type="common">Inky cap fungus</name>
    <name type="synonym">Hormographiella aspergillata</name>
    <dbReference type="NCBI Taxonomy" id="240176"/>
    <lineage>
        <taxon>Eukaryota</taxon>
        <taxon>Fungi</taxon>
        <taxon>Dikarya</taxon>
        <taxon>Basidiomycota</taxon>
        <taxon>Agaricomycotina</taxon>
        <taxon>Agaricomycetes</taxon>
        <taxon>Agaricomycetidae</taxon>
        <taxon>Agaricales</taxon>
        <taxon>Agaricineae</taxon>
        <taxon>Psathyrellaceae</taxon>
        <taxon>Coprinopsis</taxon>
    </lineage>
</organism>
<dbReference type="InParanoid" id="A8P3S2"/>
<gene>
    <name evidence="2" type="ORF">CC1G_11663</name>
</gene>
<dbReference type="OrthoDB" id="3066377at2759"/>
<dbReference type="KEGG" id="cci:CC1G_11663"/>
<reference evidence="2 3" key="1">
    <citation type="journal article" date="2010" name="Proc. Natl. Acad. Sci. U.S.A.">
        <title>Insights into evolution of multicellular fungi from the assembled chromosomes of the mushroom Coprinopsis cinerea (Coprinus cinereus).</title>
        <authorList>
            <person name="Stajich J.E."/>
            <person name="Wilke S.K."/>
            <person name="Ahren D."/>
            <person name="Au C.H."/>
            <person name="Birren B.W."/>
            <person name="Borodovsky M."/>
            <person name="Burns C."/>
            <person name="Canback B."/>
            <person name="Casselton L.A."/>
            <person name="Cheng C.K."/>
            <person name="Deng J."/>
            <person name="Dietrich F.S."/>
            <person name="Fargo D.C."/>
            <person name="Farman M.L."/>
            <person name="Gathman A.C."/>
            <person name="Goldberg J."/>
            <person name="Guigo R."/>
            <person name="Hoegger P.J."/>
            <person name="Hooker J.B."/>
            <person name="Huggins A."/>
            <person name="James T.Y."/>
            <person name="Kamada T."/>
            <person name="Kilaru S."/>
            <person name="Kodira C."/>
            <person name="Kues U."/>
            <person name="Kupfer D."/>
            <person name="Kwan H.S."/>
            <person name="Lomsadze A."/>
            <person name="Li W."/>
            <person name="Lilly W.W."/>
            <person name="Ma L.J."/>
            <person name="Mackey A.J."/>
            <person name="Manning G."/>
            <person name="Martin F."/>
            <person name="Muraguchi H."/>
            <person name="Natvig D.O."/>
            <person name="Palmerini H."/>
            <person name="Ramesh M.A."/>
            <person name="Rehmeyer C.J."/>
            <person name="Roe B.A."/>
            <person name="Shenoy N."/>
            <person name="Stanke M."/>
            <person name="Ter-Hovhannisyan V."/>
            <person name="Tunlid A."/>
            <person name="Velagapudi R."/>
            <person name="Vision T.J."/>
            <person name="Zeng Q."/>
            <person name="Zolan M.E."/>
            <person name="Pukkila P.J."/>
        </authorList>
    </citation>
    <scope>NUCLEOTIDE SEQUENCE [LARGE SCALE GENOMIC DNA]</scope>
    <source>
        <strain evidence="3">Okayama-7 / 130 / ATCC MYA-4618 / FGSC 9003</strain>
    </source>
</reference>
<sequence length="665" mass="73724">MPPWNSRLRNLKPFRKVNDRLRVLKNNILEATCLGHDLLHFDERPLVDAGITPGEKVEEKVVKGTGGELARTMSRFNEGAGATSWLGVIPYTRSPIAFSDASTASHYDADVEVVPAEHDGEHQYHYRLRRIHVLEDQEDEPEIDDSIAPLAFITPIPSVKLESPPNAPRKSEGTYSRYYAMFDRALVSTSFNDYRPFDSVSERQKKDEQAKRYPKLEALFGQDQQDSIEVSDPRKALFAGNLQRDPYSTESAFKYVEEVERHPSEVFMNAGIDRSTLRFLDSNRDSSTASRDIEAAQFYQHRNGSMLHLPNIDSDSGSLDVLSQPQFQHFDAKPASTDSGSVTSLDMADIRPISVSISKLGSTLFSTPAKVPSAPPNTPWSVKTAVEDQVTPGAKGKGKEVDHQDTVDRMAPLAMQTPQVGTPKEYSFISFAAPSPISLALPAPLPEILQKAIPTSPPPTQTQSELVRRPATRVVSNGPPRSKSHFEKPTKVSPVTKRVRIVEEPRIMEDKVNPVVRRSLPGIVPSSDFAEELNQALEALDMISETAELAPGLSSNAADKASFSVKLNGDDGAEFTSSLPPSALLSPVSKFSEGESTLNEGDDAESLAEPPMRRRRKFGLPMKYAPAATGVPLTRTKTRDYRTRRQTPMVYRKLLELYSTQYQNY</sequence>